<feature type="compositionally biased region" description="Polar residues" evidence="4">
    <location>
        <begin position="753"/>
        <end position="762"/>
    </location>
</feature>
<evidence type="ECO:0000313" key="6">
    <source>
        <dbReference type="EMBL" id="GEU93496.1"/>
    </source>
</evidence>
<evidence type="ECO:0000256" key="4">
    <source>
        <dbReference type="SAM" id="MobiDB-lite"/>
    </source>
</evidence>
<feature type="coiled-coil region" evidence="3">
    <location>
        <begin position="258"/>
        <end position="285"/>
    </location>
</feature>
<dbReference type="Pfam" id="PF07727">
    <property type="entry name" value="RVT_2"/>
    <property type="match status" value="1"/>
</dbReference>
<accession>A0A6L2P578</accession>
<feature type="domain" description="Integrase catalytic" evidence="5">
    <location>
        <begin position="335"/>
        <end position="519"/>
    </location>
</feature>
<dbReference type="PANTHER" id="PTHR42648:SF32">
    <property type="entry name" value="RIBONUCLEASE H-LIKE DOMAIN, GAG-PRE-INTEGRASE DOMAIN PROTEIN-RELATED"/>
    <property type="match status" value="1"/>
</dbReference>
<feature type="compositionally biased region" description="Basic and acidic residues" evidence="4">
    <location>
        <begin position="1059"/>
        <end position="1074"/>
    </location>
</feature>
<dbReference type="SUPFAM" id="SSF53098">
    <property type="entry name" value="Ribonuclease H-like"/>
    <property type="match status" value="1"/>
</dbReference>
<keyword evidence="1" id="KW-0479">Metal-binding</keyword>
<dbReference type="Pfam" id="PF00665">
    <property type="entry name" value="rve"/>
    <property type="match status" value="1"/>
</dbReference>
<dbReference type="Gene3D" id="3.30.420.10">
    <property type="entry name" value="Ribonuclease H-like superfamily/Ribonuclease H"/>
    <property type="match status" value="1"/>
</dbReference>
<sequence length="1285" mass="147180">MIVVGVDNRPPMLDKPQYESWKSRMELYIQENDTVRPKTYEELSDKEKLQDDCDLKATNIVLQGLLTDVYALVNHHKVSKDIRDRVKLLMQGTLLSKQERECKLYDKFDKFSYMKAILQQPQAEFPQIDSGLAVPTFLLGDNPISCMNKSMAFLSAVFTPRYPSTNNQLRSSSNMRNQAIVQDDEEQLAFLADHGVANGQVAQTITHNVDFQTDDLDAYDSDYDHISLAKAVLMANLSSYDYDVLSEDKANNESKIVNESLIVELERYKERVKILEQRFNASKTKSWLLYRRLSHLNFGTINQLAKQGLVSGLPKLKFEKDHLCSACSFREYKKPSYKPKSKDTNQEKLYLLHMDLCKPMRVKSINRKKYILVIVDDYSRFTWVTFLRSKDEAPEFIIKFLKMIQVRLNATVMNIRIDNGTQIFNQTLRIYYEDVGISHEKSVTRTPQQNDVVKRRNHTLVEAARTIKTPYELLHDRKPDLSHLYVFSALCYPTNDSEDLGKLKVKADAVPKVFALVSAISTSLPSLTLVDQDALSPKVLMESCWIKAMQEELNKFERLEVWELVSRPDHVMIITLKWIYKVKLDELGVAWLEAIRIFLTFAAHMNKVVYQMDVKTVFLNDILREEVYISQLDGFVDLENPNHVYKLKKALYGLKHAPRVWRLKFISIREDYQEYRLHIPDMMLNDKINQSESYNMFLKYSTGLIPPKMSKEQEAADIMKALKESKKTSRRQPGTGGSSEGTGRMPRVPDESTIVSTTSSEGIGTKPGVLDKEKDNDGDADDEDEDNDLISDTQDTDDEDVETESDEDEIYKYKIQVHKDVDVEMVKAKTIEHENKEKDKMTDAAKTDVEKTTEEKSDAELAGNAMASDYQVKVSTEFLCYLLFYPYHLDLIQSSSVLKVPIPMITKTTTRPPIPEVPTKTPVSIALLPPHVIPTISIVQQTTTPIPTPLITTEAPTITTTVLEFDALTRHTADLIQKYSVKPTLKPSKNQILTIDLVPKSEKSASKIHNIKKKQAEKQKIPNSKTGKSATTNEPIEEPIAKVVMDDLETNENEDVVNDADHPQDDVAPKTDKSSRDTCMVSALKDLLTFNELMDTPIDFSKFAMNRLKLDHLKQEILIGPVYNLLKGSCTSTIELEYNMRSHPDHLTVAAEYFFNNDLEFLKSSNHEKNYTTSIMKTKAARYEIVGTEDMVPTLWSPIKYCVKKLQGYGHLEEIMVNRADRQLYKFKEGNFVDLHLNDIEDMLLLAVQHKYYISKALTLLWLFVCSQEVLSSKDVSRIYDSCQL</sequence>
<feature type="compositionally biased region" description="Acidic residues" evidence="4">
    <location>
        <begin position="778"/>
        <end position="808"/>
    </location>
</feature>
<feature type="compositionally biased region" description="Polar residues" evidence="4">
    <location>
        <begin position="1021"/>
        <end position="1034"/>
    </location>
</feature>
<dbReference type="InterPro" id="IPR001584">
    <property type="entry name" value="Integrase_cat-core"/>
</dbReference>
<gene>
    <name evidence="6" type="ORF">Tci_065474</name>
</gene>
<dbReference type="EMBL" id="BKCJ010010867">
    <property type="protein sequence ID" value="GEU93496.1"/>
    <property type="molecule type" value="Genomic_DNA"/>
</dbReference>
<dbReference type="GO" id="GO:0016787">
    <property type="term" value="F:hydrolase activity"/>
    <property type="evidence" value="ECO:0007669"/>
    <property type="project" value="UniProtKB-KW"/>
</dbReference>
<reference evidence="6" key="1">
    <citation type="journal article" date="2019" name="Sci. Rep.">
        <title>Draft genome of Tanacetum cinerariifolium, the natural source of mosquito coil.</title>
        <authorList>
            <person name="Yamashiro T."/>
            <person name="Shiraishi A."/>
            <person name="Satake H."/>
            <person name="Nakayama K."/>
        </authorList>
    </citation>
    <scope>NUCLEOTIDE SEQUENCE</scope>
</reference>
<feature type="region of interest" description="Disordered" evidence="4">
    <location>
        <begin position="1004"/>
        <end position="1039"/>
    </location>
</feature>
<dbReference type="GO" id="GO:0015074">
    <property type="term" value="P:DNA integration"/>
    <property type="evidence" value="ECO:0007669"/>
    <property type="project" value="InterPro"/>
</dbReference>
<proteinExistence type="predicted"/>
<dbReference type="InterPro" id="IPR013103">
    <property type="entry name" value="RVT_2"/>
</dbReference>
<dbReference type="InterPro" id="IPR039537">
    <property type="entry name" value="Retrotran_Ty1/copia-like"/>
</dbReference>
<evidence type="ECO:0000256" key="3">
    <source>
        <dbReference type="SAM" id="Coils"/>
    </source>
</evidence>
<dbReference type="InterPro" id="IPR036397">
    <property type="entry name" value="RNaseH_sf"/>
</dbReference>
<organism evidence="6">
    <name type="scientific">Tanacetum cinerariifolium</name>
    <name type="common">Dalmatian daisy</name>
    <name type="synonym">Chrysanthemum cinerariifolium</name>
    <dbReference type="NCBI Taxonomy" id="118510"/>
    <lineage>
        <taxon>Eukaryota</taxon>
        <taxon>Viridiplantae</taxon>
        <taxon>Streptophyta</taxon>
        <taxon>Embryophyta</taxon>
        <taxon>Tracheophyta</taxon>
        <taxon>Spermatophyta</taxon>
        <taxon>Magnoliopsida</taxon>
        <taxon>eudicotyledons</taxon>
        <taxon>Gunneridae</taxon>
        <taxon>Pentapetalae</taxon>
        <taxon>asterids</taxon>
        <taxon>campanulids</taxon>
        <taxon>Asterales</taxon>
        <taxon>Asteraceae</taxon>
        <taxon>Asteroideae</taxon>
        <taxon>Anthemideae</taxon>
        <taxon>Anthemidinae</taxon>
        <taxon>Tanacetum</taxon>
    </lineage>
</organism>
<evidence type="ECO:0000256" key="1">
    <source>
        <dbReference type="ARBA" id="ARBA00022723"/>
    </source>
</evidence>
<keyword evidence="2" id="KW-0378">Hydrolase</keyword>
<protein>
    <submittedName>
        <fullName evidence="6">Retrovirus-related Pol polyprotein from transposon TNT 1-94</fullName>
    </submittedName>
</protein>
<dbReference type="InterPro" id="IPR012337">
    <property type="entry name" value="RNaseH-like_sf"/>
</dbReference>
<evidence type="ECO:0000259" key="5">
    <source>
        <dbReference type="PROSITE" id="PS50994"/>
    </source>
</evidence>
<dbReference type="InterPro" id="IPR025724">
    <property type="entry name" value="GAG-pre-integrase_dom"/>
</dbReference>
<keyword evidence="3" id="KW-0175">Coiled coil</keyword>
<comment type="caution">
    <text evidence="6">The sequence shown here is derived from an EMBL/GenBank/DDBJ whole genome shotgun (WGS) entry which is preliminary data.</text>
</comment>
<evidence type="ECO:0000256" key="2">
    <source>
        <dbReference type="ARBA" id="ARBA00022801"/>
    </source>
</evidence>
<dbReference type="GO" id="GO:0003676">
    <property type="term" value="F:nucleic acid binding"/>
    <property type="evidence" value="ECO:0007669"/>
    <property type="project" value="InterPro"/>
</dbReference>
<dbReference type="Pfam" id="PF13976">
    <property type="entry name" value="gag_pre-integrs"/>
    <property type="match status" value="1"/>
</dbReference>
<feature type="region of interest" description="Disordered" evidence="4">
    <location>
        <begin position="723"/>
        <end position="808"/>
    </location>
</feature>
<dbReference type="GO" id="GO:0046872">
    <property type="term" value="F:metal ion binding"/>
    <property type="evidence" value="ECO:0007669"/>
    <property type="project" value="UniProtKB-KW"/>
</dbReference>
<dbReference type="PROSITE" id="PS50994">
    <property type="entry name" value="INTEGRASE"/>
    <property type="match status" value="1"/>
</dbReference>
<dbReference type="PANTHER" id="PTHR42648">
    <property type="entry name" value="TRANSPOSASE, PUTATIVE-RELATED"/>
    <property type="match status" value="1"/>
</dbReference>
<name>A0A6L2P578_TANCI</name>
<feature type="region of interest" description="Disordered" evidence="4">
    <location>
        <begin position="1054"/>
        <end position="1074"/>
    </location>
</feature>